<comment type="caution">
    <text evidence="5">The sequence shown here is derived from an EMBL/GenBank/DDBJ whole genome shotgun (WGS) entry which is preliminary data.</text>
</comment>
<keyword evidence="6" id="KW-1185">Reference proteome</keyword>
<evidence type="ECO:0000256" key="3">
    <source>
        <dbReference type="ARBA" id="ARBA00023295"/>
    </source>
</evidence>
<organism evidence="5 6">
    <name type="scientific">Physocladia obscura</name>
    <dbReference type="NCBI Taxonomy" id="109957"/>
    <lineage>
        <taxon>Eukaryota</taxon>
        <taxon>Fungi</taxon>
        <taxon>Fungi incertae sedis</taxon>
        <taxon>Chytridiomycota</taxon>
        <taxon>Chytridiomycota incertae sedis</taxon>
        <taxon>Chytridiomycetes</taxon>
        <taxon>Chytridiales</taxon>
        <taxon>Chytriomycetaceae</taxon>
        <taxon>Physocladia</taxon>
    </lineage>
</organism>
<dbReference type="InterPro" id="IPR001360">
    <property type="entry name" value="Glyco_hydro_1"/>
</dbReference>
<evidence type="ECO:0008006" key="7">
    <source>
        <dbReference type="Google" id="ProtNLM"/>
    </source>
</evidence>
<evidence type="ECO:0000256" key="2">
    <source>
        <dbReference type="ARBA" id="ARBA00022801"/>
    </source>
</evidence>
<evidence type="ECO:0000256" key="1">
    <source>
        <dbReference type="ARBA" id="ARBA00010838"/>
    </source>
</evidence>
<feature type="non-terminal residue" evidence="5">
    <location>
        <position position="78"/>
    </location>
</feature>
<evidence type="ECO:0000313" key="6">
    <source>
        <dbReference type="Proteomes" id="UP001211907"/>
    </source>
</evidence>
<dbReference type="Pfam" id="PF00232">
    <property type="entry name" value="Glyco_hydro_1"/>
    <property type="match status" value="1"/>
</dbReference>
<evidence type="ECO:0000313" key="5">
    <source>
        <dbReference type="EMBL" id="KAJ3129351.1"/>
    </source>
</evidence>
<dbReference type="AlphaFoldDB" id="A0AAD5T6D5"/>
<dbReference type="Proteomes" id="UP001211907">
    <property type="component" value="Unassembled WGS sequence"/>
</dbReference>
<dbReference type="PANTHER" id="PTHR10353:SF36">
    <property type="entry name" value="LP05116P"/>
    <property type="match status" value="1"/>
</dbReference>
<dbReference type="Gene3D" id="3.20.20.80">
    <property type="entry name" value="Glycosidases"/>
    <property type="match status" value="1"/>
</dbReference>
<comment type="similarity">
    <text evidence="1 4">Belongs to the glycosyl hydrolase 1 family.</text>
</comment>
<gene>
    <name evidence="5" type="ORF">HK100_008687</name>
</gene>
<dbReference type="GO" id="GO:0005975">
    <property type="term" value="P:carbohydrate metabolic process"/>
    <property type="evidence" value="ECO:0007669"/>
    <property type="project" value="InterPro"/>
</dbReference>
<evidence type="ECO:0000256" key="4">
    <source>
        <dbReference type="RuleBase" id="RU003690"/>
    </source>
</evidence>
<dbReference type="PANTHER" id="PTHR10353">
    <property type="entry name" value="GLYCOSYL HYDROLASE"/>
    <property type="match status" value="1"/>
</dbReference>
<dbReference type="InterPro" id="IPR017853">
    <property type="entry name" value="GH"/>
</dbReference>
<dbReference type="SUPFAM" id="SSF51445">
    <property type="entry name" value="(Trans)glycosidases"/>
    <property type="match status" value="1"/>
</dbReference>
<keyword evidence="3" id="KW-0326">Glycosidase</keyword>
<keyword evidence="2" id="KW-0378">Hydrolase</keyword>
<dbReference type="EMBL" id="JADGJH010000427">
    <property type="protein sequence ID" value="KAJ3129351.1"/>
    <property type="molecule type" value="Genomic_DNA"/>
</dbReference>
<reference evidence="5" key="1">
    <citation type="submission" date="2020-05" db="EMBL/GenBank/DDBJ databases">
        <title>Phylogenomic resolution of chytrid fungi.</title>
        <authorList>
            <person name="Stajich J.E."/>
            <person name="Amses K."/>
            <person name="Simmons R."/>
            <person name="Seto K."/>
            <person name="Myers J."/>
            <person name="Bonds A."/>
            <person name="Quandt C.A."/>
            <person name="Barry K."/>
            <person name="Liu P."/>
            <person name="Grigoriev I."/>
            <person name="Longcore J.E."/>
            <person name="James T.Y."/>
        </authorList>
    </citation>
    <scope>NUCLEOTIDE SEQUENCE</scope>
    <source>
        <strain evidence="5">JEL0513</strain>
    </source>
</reference>
<dbReference type="GO" id="GO:0008422">
    <property type="term" value="F:beta-glucosidase activity"/>
    <property type="evidence" value="ECO:0007669"/>
    <property type="project" value="TreeGrafter"/>
</dbReference>
<accession>A0AAD5T6D5</accession>
<proteinExistence type="inferred from homology"/>
<protein>
    <recommendedName>
        <fullName evidence="7">Beta-glucosidase</fullName>
    </recommendedName>
</protein>
<sequence length="78" mass="8591">MEGGWNQGGKGPNVFDHAYLNASFKPTNGRPYRAADHYDQVKSDLAFLSQLGATAYRFSVSWPRILPNCTGTVNQEGI</sequence>
<name>A0AAD5T6D5_9FUNG</name>